<accession>A0AAP0F4R3</accession>
<organism evidence="7 8">
    <name type="scientific">Stephania cephalantha</name>
    <dbReference type="NCBI Taxonomy" id="152367"/>
    <lineage>
        <taxon>Eukaryota</taxon>
        <taxon>Viridiplantae</taxon>
        <taxon>Streptophyta</taxon>
        <taxon>Embryophyta</taxon>
        <taxon>Tracheophyta</taxon>
        <taxon>Spermatophyta</taxon>
        <taxon>Magnoliopsida</taxon>
        <taxon>Ranunculales</taxon>
        <taxon>Menispermaceae</taxon>
        <taxon>Menispermoideae</taxon>
        <taxon>Cissampelideae</taxon>
        <taxon>Stephania</taxon>
    </lineage>
</organism>
<evidence type="ECO:0000313" key="7">
    <source>
        <dbReference type="EMBL" id="KAK9104681.1"/>
    </source>
</evidence>
<dbReference type="Pfam" id="PF04434">
    <property type="entry name" value="SWIM"/>
    <property type="match status" value="1"/>
</dbReference>
<dbReference type="InterPro" id="IPR001878">
    <property type="entry name" value="Znf_CCHC"/>
</dbReference>
<proteinExistence type="predicted"/>
<feature type="region of interest" description="Disordered" evidence="5">
    <location>
        <begin position="117"/>
        <end position="140"/>
    </location>
</feature>
<dbReference type="PANTHER" id="PTHR31973:SF187">
    <property type="entry name" value="MUTATOR TRANSPOSASE MUDRA PROTEIN"/>
    <property type="match status" value="1"/>
</dbReference>
<protein>
    <recommendedName>
        <fullName evidence="6">SWIM-type domain-containing protein</fullName>
    </recommendedName>
</protein>
<evidence type="ECO:0000256" key="1">
    <source>
        <dbReference type="ARBA" id="ARBA00022723"/>
    </source>
</evidence>
<dbReference type="GO" id="GO:0003676">
    <property type="term" value="F:nucleic acid binding"/>
    <property type="evidence" value="ECO:0007669"/>
    <property type="project" value="InterPro"/>
</dbReference>
<keyword evidence="1" id="KW-0479">Metal-binding</keyword>
<dbReference type="Gene3D" id="4.10.60.10">
    <property type="entry name" value="Zinc finger, CCHC-type"/>
    <property type="match status" value="1"/>
</dbReference>
<gene>
    <name evidence="7" type="ORF">Scep_021525</name>
</gene>
<sequence length="201" mass="23518">MKKLAKYEKSARRHHVTLINRDIGEFQVQTGRHGDRMHKGNNTQIVILKDRVCSCNKWQSFGFPCSHVLASCALIRVASAQFIEPYYRLDVYAQCYSYKFKVIPDEKYWPTFGTKIIPDPRRRRGRGRPKGSRRPTEMDLPNVQRPLRCGICHQEGHRRTTCPNKDRERVPTRKNRCGICRLEGHNKKNCPMRPQPSNDNI</sequence>
<feature type="compositionally biased region" description="Basic residues" evidence="5">
    <location>
        <begin position="121"/>
        <end position="133"/>
    </location>
</feature>
<comment type="caution">
    <text evidence="7">The sequence shown here is derived from an EMBL/GenBank/DDBJ whole genome shotgun (WGS) entry which is preliminary data.</text>
</comment>
<dbReference type="InterPro" id="IPR006564">
    <property type="entry name" value="Znf_PMZ"/>
</dbReference>
<evidence type="ECO:0000256" key="4">
    <source>
        <dbReference type="PROSITE-ProRule" id="PRU00325"/>
    </source>
</evidence>
<keyword evidence="8" id="KW-1185">Reference proteome</keyword>
<evidence type="ECO:0000313" key="8">
    <source>
        <dbReference type="Proteomes" id="UP001419268"/>
    </source>
</evidence>
<evidence type="ECO:0000259" key="6">
    <source>
        <dbReference type="PROSITE" id="PS50966"/>
    </source>
</evidence>
<dbReference type="Proteomes" id="UP001419268">
    <property type="component" value="Unassembled WGS sequence"/>
</dbReference>
<evidence type="ECO:0000256" key="3">
    <source>
        <dbReference type="ARBA" id="ARBA00022833"/>
    </source>
</evidence>
<dbReference type="PROSITE" id="PS50966">
    <property type="entry name" value="ZF_SWIM"/>
    <property type="match status" value="1"/>
</dbReference>
<dbReference type="SUPFAM" id="SSF57756">
    <property type="entry name" value="Retrovirus zinc finger-like domains"/>
    <property type="match status" value="1"/>
</dbReference>
<dbReference type="PANTHER" id="PTHR31973">
    <property type="entry name" value="POLYPROTEIN, PUTATIVE-RELATED"/>
    <property type="match status" value="1"/>
</dbReference>
<feature type="domain" description="SWIM-type" evidence="6">
    <location>
        <begin position="26"/>
        <end position="76"/>
    </location>
</feature>
<dbReference type="InterPro" id="IPR036875">
    <property type="entry name" value="Znf_CCHC_sf"/>
</dbReference>
<dbReference type="AlphaFoldDB" id="A0AAP0F4R3"/>
<keyword evidence="2 4" id="KW-0863">Zinc-finger</keyword>
<evidence type="ECO:0000256" key="2">
    <source>
        <dbReference type="ARBA" id="ARBA00022771"/>
    </source>
</evidence>
<dbReference type="SMART" id="SM00343">
    <property type="entry name" value="ZnF_C2HC"/>
    <property type="match status" value="2"/>
</dbReference>
<reference evidence="7 8" key="1">
    <citation type="submission" date="2024-01" db="EMBL/GenBank/DDBJ databases">
        <title>Genome assemblies of Stephania.</title>
        <authorList>
            <person name="Yang L."/>
        </authorList>
    </citation>
    <scope>NUCLEOTIDE SEQUENCE [LARGE SCALE GENOMIC DNA]</scope>
    <source>
        <strain evidence="7">JXDWG</strain>
        <tissue evidence="7">Leaf</tissue>
    </source>
</reference>
<evidence type="ECO:0000256" key="5">
    <source>
        <dbReference type="SAM" id="MobiDB-lite"/>
    </source>
</evidence>
<dbReference type="GO" id="GO:0008270">
    <property type="term" value="F:zinc ion binding"/>
    <property type="evidence" value="ECO:0007669"/>
    <property type="project" value="UniProtKB-KW"/>
</dbReference>
<name>A0AAP0F4R3_9MAGN</name>
<keyword evidence="3" id="KW-0862">Zinc</keyword>
<dbReference type="InterPro" id="IPR007527">
    <property type="entry name" value="Znf_SWIM"/>
</dbReference>
<dbReference type="SMART" id="SM00575">
    <property type="entry name" value="ZnF_PMZ"/>
    <property type="match status" value="1"/>
</dbReference>
<dbReference type="EMBL" id="JBBNAG010000009">
    <property type="protein sequence ID" value="KAK9104681.1"/>
    <property type="molecule type" value="Genomic_DNA"/>
</dbReference>